<evidence type="ECO:0000313" key="2">
    <source>
        <dbReference type="EMBL" id="AXK83937.1"/>
    </source>
</evidence>
<feature type="domain" description="Carboxymuconolactone decarboxylase-like" evidence="1">
    <location>
        <begin position="12"/>
        <end position="93"/>
    </location>
</feature>
<protein>
    <submittedName>
        <fullName evidence="2">Carboxymuconolactone decarboxylase family protein</fullName>
    </submittedName>
</protein>
<dbReference type="AlphaFoldDB" id="A0A346A440"/>
<name>A0A346A440_9HYPH</name>
<sequence>MSQRFNLRQIAPDGYKAFGPLYQYIETSGLDRRLVDLVFLRVSQINGCAYCVDLHWRDLIGAGEDQRRLNSLVTWKEAPFFTARERAALAWTESLTNIAQTGAPDADYALVKSEFSEKEVGDLTIVISLMNAMNRVGISSRLAPAA</sequence>
<dbReference type="Proteomes" id="UP000254889">
    <property type="component" value="Chromosome"/>
</dbReference>
<dbReference type="Gene3D" id="1.20.1290.10">
    <property type="entry name" value="AhpD-like"/>
    <property type="match status" value="1"/>
</dbReference>
<dbReference type="PANTHER" id="PTHR34846:SF10">
    <property type="entry name" value="CYTOPLASMIC PROTEIN"/>
    <property type="match status" value="1"/>
</dbReference>
<dbReference type="GO" id="GO:0051920">
    <property type="term" value="F:peroxiredoxin activity"/>
    <property type="evidence" value="ECO:0007669"/>
    <property type="project" value="InterPro"/>
</dbReference>
<dbReference type="InterPro" id="IPR029032">
    <property type="entry name" value="AhpD-like"/>
</dbReference>
<evidence type="ECO:0000259" key="1">
    <source>
        <dbReference type="Pfam" id="PF02627"/>
    </source>
</evidence>
<dbReference type="Pfam" id="PF02627">
    <property type="entry name" value="CMD"/>
    <property type="match status" value="1"/>
</dbReference>
<evidence type="ECO:0000313" key="3">
    <source>
        <dbReference type="Proteomes" id="UP000254889"/>
    </source>
</evidence>
<proteinExistence type="predicted"/>
<dbReference type="PANTHER" id="PTHR34846">
    <property type="entry name" value="4-CARBOXYMUCONOLACTONE DECARBOXYLASE FAMILY PROTEIN (AFU_ORTHOLOGUE AFUA_6G11590)"/>
    <property type="match status" value="1"/>
</dbReference>
<dbReference type="InterPro" id="IPR004675">
    <property type="entry name" value="AhpD_core"/>
</dbReference>
<dbReference type="SUPFAM" id="SSF69118">
    <property type="entry name" value="AhpD-like"/>
    <property type="match status" value="1"/>
</dbReference>
<reference evidence="2 3" key="1">
    <citation type="submission" date="2018-07" db="EMBL/GenBank/DDBJ databases">
        <authorList>
            <person name="Quirk P.G."/>
            <person name="Krulwich T.A."/>
        </authorList>
    </citation>
    <scope>NUCLEOTIDE SEQUENCE [LARGE SCALE GENOMIC DNA]</scope>
    <source>
        <strain evidence="2 3">CC-BB4</strain>
    </source>
</reference>
<dbReference type="KEGG" id="ptaw:DW352_08795"/>
<accession>A0A346A440</accession>
<dbReference type="InterPro" id="IPR003779">
    <property type="entry name" value="CMD-like"/>
</dbReference>
<gene>
    <name evidence="2" type="ORF">DW352_08795</name>
</gene>
<keyword evidence="3" id="KW-1185">Reference proteome</keyword>
<organism evidence="2 3">
    <name type="scientific">Pseudolabrys taiwanensis</name>
    <dbReference type="NCBI Taxonomy" id="331696"/>
    <lineage>
        <taxon>Bacteria</taxon>
        <taxon>Pseudomonadati</taxon>
        <taxon>Pseudomonadota</taxon>
        <taxon>Alphaproteobacteria</taxon>
        <taxon>Hyphomicrobiales</taxon>
        <taxon>Xanthobacteraceae</taxon>
        <taxon>Pseudolabrys</taxon>
    </lineage>
</organism>
<dbReference type="EMBL" id="CP031417">
    <property type="protein sequence ID" value="AXK83937.1"/>
    <property type="molecule type" value="Genomic_DNA"/>
</dbReference>
<dbReference type="RefSeq" id="WP_115694316.1">
    <property type="nucleotide sequence ID" value="NZ_CP031417.1"/>
</dbReference>
<dbReference type="NCBIfam" id="TIGR00778">
    <property type="entry name" value="ahpD_dom"/>
    <property type="match status" value="1"/>
</dbReference>
<dbReference type="OrthoDB" id="9801997at2"/>